<dbReference type="PANTHER" id="PTHR13789">
    <property type="entry name" value="MONOOXYGENASE"/>
    <property type="match status" value="1"/>
</dbReference>
<dbReference type="PANTHER" id="PTHR13789:SF147">
    <property type="entry name" value="PUTATIVE (AFU_ORTHOLOGUE AFUA_2G01950)-RELATED"/>
    <property type="match status" value="1"/>
</dbReference>
<name>A0AAD6CD67_9EURO</name>
<proteinExistence type="inferred from homology"/>
<dbReference type="SUPFAM" id="SSF51905">
    <property type="entry name" value="FAD/NAD(P)-binding domain"/>
    <property type="match status" value="1"/>
</dbReference>
<evidence type="ECO:0000313" key="7">
    <source>
        <dbReference type="EMBL" id="KAJ5460933.1"/>
    </source>
</evidence>
<comment type="caution">
    <text evidence="7">The sequence shown here is derived from an EMBL/GenBank/DDBJ whole genome shotgun (WGS) entry which is preliminary data.</text>
</comment>
<reference evidence="7" key="2">
    <citation type="journal article" date="2023" name="IMA Fungus">
        <title>Comparative genomic study of the Penicillium genus elucidates a diverse pangenome and 15 lateral gene transfer events.</title>
        <authorList>
            <person name="Petersen C."/>
            <person name="Sorensen T."/>
            <person name="Nielsen M.R."/>
            <person name="Sondergaard T.E."/>
            <person name="Sorensen J.L."/>
            <person name="Fitzpatrick D.A."/>
            <person name="Frisvad J.C."/>
            <person name="Nielsen K.L."/>
        </authorList>
    </citation>
    <scope>NUCLEOTIDE SEQUENCE</scope>
    <source>
        <strain evidence="7">IBT 16125</strain>
    </source>
</reference>
<dbReference type="Proteomes" id="UP001213681">
    <property type="component" value="Unassembled WGS sequence"/>
</dbReference>
<dbReference type="AlphaFoldDB" id="A0AAD6CD67"/>
<evidence type="ECO:0000313" key="8">
    <source>
        <dbReference type="Proteomes" id="UP001213681"/>
    </source>
</evidence>
<dbReference type="EMBL" id="JAPVEA010000002">
    <property type="protein sequence ID" value="KAJ5460933.1"/>
    <property type="molecule type" value="Genomic_DNA"/>
</dbReference>
<keyword evidence="4" id="KW-0560">Oxidoreductase</keyword>
<sequence>MGSATILPLQVVIVGAGIAGLTAAVACAEKGFSVRLLESTAKFSHLGAGLMISANASRVLCGMGLREQLDKCGIHMKRVVFKKFDDGTVLDERVYGNIEAELGGPNWQIHRADLHDVLLQKAQDLGLIISMGAKVSKYDPENPSVVLEDGEFVQGDVILVADGYRSRAREEILGKYMEPRFSGNSAYRSIIHRSKFENDSELSELMKTENQTTYVWVGEGCHILGYPIRRGEYFNVVSTQPAIRTTGPNYVVPVTAAEFHDRYAHWDPLLEKILSKLPEQNVLEWKLCDLEPLNTWLFPGGKIVLIGDASHAMLPSAAQGAGMGIEDGAAIAELLARIENRSQIPAVLKAFQKLRLPRCTEVVDSGRQNAKKWHNKDAKGGTVTDDIWDYDVVAAARQITLEI</sequence>
<gene>
    <name evidence="7" type="ORF">N7458_002485</name>
</gene>
<organism evidence="7 8">
    <name type="scientific">Penicillium daleae</name>
    <dbReference type="NCBI Taxonomy" id="63821"/>
    <lineage>
        <taxon>Eukaryota</taxon>
        <taxon>Fungi</taxon>
        <taxon>Dikarya</taxon>
        <taxon>Ascomycota</taxon>
        <taxon>Pezizomycotina</taxon>
        <taxon>Eurotiomycetes</taxon>
        <taxon>Eurotiomycetidae</taxon>
        <taxon>Eurotiales</taxon>
        <taxon>Aspergillaceae</taxon>
        <taxon>Penicillium</taxon>
    </lineage>
</organism>
<dbReference type="PRINTS" id="PR00420">
    <property type="entry name" value="RNGMNOXGNASE"/>
</dbReference>
<dbReference type="Pfam" id="PF01494">
    <property type="entry name" value="FAD_binding_3"/>
    <property type="match status" value="1"/>
</dbReference>
<comment type="similarity">
    <text evidence="1">Belongs to the paxM FAD-dependent monooxygenase family.</text>
</comment>
<dbReference type="SUPFAM" id="SSF54373">
    <property type="entry name" value="FAD-linked reductases, C-terminal domain"/>
    <property type="match status" value="1"/>
</dbReference>
<keyword evidence="3" id="KW-0274">FAD</keyword>
<evidence type="ECO:0000256" key="1">
    <source>
        <dbReference type="ARBA" id="ARBA00007992"/>
    </source>
</evidence>
<evidence type="ECO:0000259" key="6">
    <source>
        <dbReference type="Pfam" id="PF01494"/>
    </source>
</evidence>
<accession>A0AAD6CD67</accession>
<evidence type="ECO:0000256" key="2">
    <source>
        <dbReference type="ARBA" id="ARBA00022630"/>
    </source>
</evidence>
<dbReference type="RefSeq" id="XP_056769975.1">
    <property type="nucleotide sequence ID" value="XM_056905868.1"/>
</dbReference>
<keyword evidence="5" id="KW-0503">Monooxygenase</keyword>
<dbReference type="GO" id="GO:0071949">
    <property type="term" value="F:FAD binding"/>
    <property type="evidence" value="ECO:0007669"/>
    <property type="project" value="InterPro"/>
</dbReference>
<keyword evidence="8" id="KW-1185">Reference proteome</keyword>
<dbReference type="InterPro" id="IPR036188">
    <property type="entry name" value="FAD/NAD-bd_sf"/>
</dbReference>
<protein>
    <submittedName>
        <fullName evidence="7">FAD/NAD(P)-binding domain-containing protein</fullName>
    </submittedName>
</protein>
<dbReference type="InterPro" id="IPR050493">
    <property type="entry name" value="FAD-dep_Monooxygenase_BioMet"/>
</dbReference>
<evidence type="ECO:0000256" key="5">
    <source>
        <dbReference type="ARBA" id="ARBA00023033"/>
    </source>
</evidence>
<reference evidence="7" key="1">
    <citation type="submission" date="2022-12" db="EMBL/GenBank/DDBJ databases">
        <authorList>
            <person name="Petersen C."/>
        </authorList>
    </citation>
    <scope>NUCLEOTIDE SEQUENCE</scope>
    <source>
        <strain evidence="7">IBT 16125</strain>
    </source>
</reference>
<feature type="domain" description="FAD-binding" evidence="6">
    <location>
        <begin position="10"/>
        <end position="364"/>
    </location>
</feature>
<dbReference type="InterPro" id="IPR002938">
    <property type="entry name" value="FAD-bd"/>
</dbReference>
<dbReference type="GO" id="GO:0004497">
    <property type="term" value="F:monooxygenase activity"/>
    <property type="evidence" value="ECO:0007669"/>
    <property type="project" value="UniProtKB-KW"/>
</dbReference>
<evidence type="ECO:0000256" key="3">
    <source>
        <dbReference type="ARBA" id="ARBA00022827"/>
    </source>
</evidence>
<evidence type="ECO:0000256" key="4">
    <source>
        <dbReference type="ARBA" id="ARBA00023002"/>
    </source>
</evidence>
<dbReference type="Gene3D" id="3.50.50.60">
    <property type="entry name" value="FAD/NAD(P)-binding domain"/>
    <property type="match status" value="1"/>
</dbReference>
<dbReference type="GeneID" id="81596111"/>
<keyword evidence="2" id="KW-0285">Flavoprotein</keyword>